<evidence type="ECO:0000256" key="2">
    <source>
        <dbReference type="SAM" id="Phobius"/>
    </source>
</evidence>
<sequence>MGRIIQAVCLKGEVVGDALHLSCKVEWLKADIEIYSPDKKLFGSCPGPTKYSKNLEICDTKLNMTQNVSTKTTTLVVKRTKSFSFYGQWMCKHGTGLDCSCSNWIIITVFLSLVIIVLFAVMVKMETFNSLQTKLCKIDSSTSANECLKCKMLSACALCVDCKCFYCEICCDTHTKANPKHKVCMIEHTIKSMFDVKCSKCKHQEPTFVCTSCKQVLCDSCTCEHEADRVNIELIKHKARGERSISCCSSELKPLPNIEIKNVQACGICILNDGQIVIGDRKNGELLMPKVAKIDSFQLAFEPRGLVHMYEKTIAVTFSHEKRIIIFELKNTDWTKLKELELEDKPFSISYNEDHFAVEIGESEDGFIGIVSTEGQIIFKIPNTHDFAYFTGNTIRLALDMRRGRVFVSALSKKLVSCVDFDGNIIWHVPIASPRGIIFVPGIALGHKNLVYASKRHNTVYEMGSEKGEYEVLLSGSQIPGPRYIAYSYQLNKLCIQTDNGQFHVYEYKIL</sequence>
<dbReference type="GO" id="GO:0008270">
    <property type="term" value="F:zinc ion binding"/>
    <property type="evidence" value="ECO:0007669"/>
    <property type="project" value="UniProtKB-KW"/>
</dbReference>
<organism evidence="4 5">
    <name type="scientific">Mytilus coruscus</name>
    <name type="common">Sea mussel</name>
    <dbReference type="NCBI Taxonomy" id="42192"/>
    <lineage>
        <taxon>Eukaryota</taxon>
        <taxon>Metazoa</taxon>
        <taxon>Spiralia</taxon>
        <taxon>Lophotrochozoa</taxon>
        <taxon>Mollusca</taxon>
        <taxon>Bivalvia</taxon>
        <taxon>Autobranchia</taxon>
        <taxon>Pteriomorphia</taxon>
        <taxon>Mytilida</taxon>
        <taxon>Mytiloidea</taxon>
        <taxon>Mytilidae</taxon>
        <taxon>Mytilinae</taxon>
        <taxon>Mytilus</taxon>
    </lineage>
</organism>
<dbReference type="Proteomes" id="UP000507470">
    <property type="component" value="Unassembled WGS sequence"/>
</dbReference>
<keyword evidence="1" id="KW-0863">Zinc-finger</keyword>
<evidence type="ECO:0000313" key="5">
    <source>
        <dbReference type="Proteomes" id="UP000507470"/>
    </source>
</evidence>
<gene>
    <name evidence="4" type="ORF">MCOR_18690</name>
</gene>
<dbReference type="CDD" id="cd19757">
    <property type="entry name" value="Bbox1"/>
    <property type="match status" value="1"/>
</dbReference>
<keyword evidence="1" id="KW-0862">Zinc</keyword>
<dbReference type="OrthoDB" id="6093568at2759"/>
<protein>
    <recommendedName>
        <fullName evidence="3">B box-type domain-containing protein</fullName>
    </recommendedName>
</protein>
<keyword evidence="5" id="KW-1185">Reference proteome</keyword>
<dbReference type="EMBL" id="CACVKT020003275">
    <property type="protein sequence ID" value="CAC5382901.1"/>
    <property type="molecule type" value="Genomic_DNA"/>
</dbReference>
<feature type="transmembrane region" description="Helical" evidence="2">
    <location>
        <begin position="104"/>
        <end position="123"/>
    </location>
</feature>
<keyword evidence="2" id="KW-0472">Membrane</keyword>
<dbReference type="Gene3D" id="2.120.10.30">
    <property type="entry name" value="TolB, C-terminal domain"/>
    <property type="match status" value="1"/>
</dbReference>
<dbReference type="PROSITE" id="PS50119">
    <property type="entry name" value="ZF_BBOX"/>
    <property type="match status" value="1"/>
</dbReference>
<evidence type="ECO:0000313" key="4">
    <source>
        <dbReference type="EMBL" id="CAC5382901.1"/>
    </source>
</evidence>
<dbReference type="InterPro" id="IPR011042">
    <property type="entry name" value="6-blade_b-propeller_TolB-like"/>
</dbReference>
<reference evidence="4 5" key="1">
    <citation type="submission" date="2020-06" db="EMBL/GenBank/DDBJ databases">
        <authorList>
            <person name="Li R."/>
            <person name="Bekaert M."/>
        </authorList>
    </citation>
    <scope>NUCLEOTIDE SEQUENCE [LARGE SCALE GENOMIC DNA]</scope>
    <source>
        <strain evidence="5">wild</strain>
    </source>
</reference>
<name>A0A6J8BHI3_MYTCO</name>
<dbReference type="InterPro" id="IPR000315">
    <property type="entry name" value="Znf_B-box"/>
</dbReference>
<dbReference type="AlphaFoldDB" id="A0A6J8BHI3"/>
<evidence type="ECO:0000259" key="3">
    <source>
        <dbReference type="PROSITE" id="PS50119"/>
    </source>
</evidence>
<dbReference type="SUPFAM" id="SSF50969">
    <property type="entry name" value="YVTN repeat-like/Quinoprotein amine dehydrogenase"/>
    <property type="match status" value="1"/>
</dbReference>
<keyword evidence="1" id="KW-0479">Metal-binding</keyword>
<accession>A0A6J8BHI3</accession>
<feature type="domain" description="B box-type" evidence="3">
    <location>
        <begin position="193"/>
        <end position="242"/>
    </location>
</feature>
<keyword evidence="2" id="KW-1133">Transmembrane helix</keyword>
<keyword evidence="2" id="KW-0812">Transmembrane</keyword>
<evidence type="ECO:0000256" key="1">
    <source>
        <dbReference type="PROSITE-ProRule" id="PRU00024"/>
    </source>
</evidence>
<dbReference type="InterPro" id="IPR011044">
    <property type="entry name" value="Quino_amine_DH_bsu"/>
</dbReference>
<proteinExistence type="predicted"/>